<dbReference type="Proteomes" id="UP000654913">
    <property type="component" value="Chromosome 4"/>
</dbReference>
<dbReference type="InterPro" id="IPR020846">
    <property type="entry name" value="MFS_dom"/>
</dbReference>
<keyword evidence="4 7" id="KW-1133">Transmembrane helix</keyword>
<keyword evidence="3 7" id="KW-0812">Transmembrane</keyword>
<evidence type="ECO:0000256" key="1">
    <source>
        <dbReference type="ARBA" id="ARBA00004141"/>
    </source>
</evidence>
<organism evidence="9 10">
    <name type="scientific">Aspergillus puulaauensis</name>
    <dbReference type="NCBI Taxonomy" id="1220207"/>
    <lineage>
        <taxon>Eukaryota</taxon>
        <taxon>Fungi</taxon>
        <taxon>Dikarya</taxon>
        <taxon>Ascomycota</taxon>
        <taxon>Pezizomycotina</taxon>
        <taxon>Eurotiomycetes</taxon>
        <taxon>Eurotiomycetidae</taxon>
        <taxon>Eurotiales</taxon>
        <taxon>Aspergillaceae</taxon>
        <taxon>Aspergillus</taxon>
    </lineage>
</organism>
<dbReference type="AlphaFoldDB" id="A0A7R7XNM7"/>
<keyword evidence="2" id="KW-0813">Transport</keyword>
<feature type="transmembrane region" description="Helical" evidence="7">
    <location>
        <begin position="220"/>
        <end position="239"/>
    </location>
</feature>
<feature type="transmembrane region" description="Helical" evidence="7">
    <location>
        <begin position="387"/>
        <end position="410"/>
    </location>
</feature>
<feature type="transmembrane region" description="Helical" evidence="7">
    <location>
        <begin position="361"/>
        <end position="381"/>
    </location>
</feature>
<evidence type="ECO:0000256" key="6">
    <source>
        <dbReference type="ARBA" id="ARBA00037968"/>
    </source>
</evidence>
<name>A0A7R7XNM7_9EURO</name>
<dbReference type="InterPro" id="IPR011701">
    <property type="entry name" value="MFS"/>
</dbReference>
<accession>A0A7R7XNM7</accession>
<reference evidence="9" key="1">
    <citation type="submission" date="2021-01" db="EMBL/GenBank/DDBJ databases">
        <authorList>
            <consortium name="Aspergillus puulaauensis MK2 genome sequencing consortium"/>
            <person name="Kazuki M."/>
            <person name="Futagami T."/>
        </authorList>
    </citation>
    <scope>NUCLEOTIDE SEQUENCE</scope>
    <source>
        <strain evidence="9">MK2</strain>
    </source>
</reference>
<reference evidence="9" key="2">
    <citation type="submission" date="2021-02" db="EMBL/GenBank/DDBJ databases">
        <title>Aspergillus puulaauensis MK2 genome sequence.</title>
        <authorList>
            <person name="Futagami T."/>
            <person name="Mori K."/>
            <person name="Kadooka C."/>
            <person name="Tanaka T."/>
        </authorList>
    </citation>
    <scope>NUCLEOTIDE SEQUENCE</scope>
    <source>
        <strain evidence="9">MK2</strain>
    </source>
</reference>
<dbReference type="GeneID" id="64973944"/>
<evidence type="ECO:0000313" key="9">
    <source>
        <dbReference type="EMBL" id="BCS23939.1"/>
    </source>
</evidence>
<evidence type="ECO:0000256" key="4">
    <source>
        <dbReference type="ARBA" id="ARBA00022989"/>
    </source>
</evidence>
<feature type="transmembrane region" description="Helical" evidence="7">
    <location>
        <begin position="287"/>
        <end position="307"/>
    </location>
</feature>
<dbReference type="OrthoDB" id="3639251at2759"/>
<gene>
    <name evidence="9" type="ORF">APUU_40383S</name>
</gene>
<dbReference type="GO" id="GO:0022857">
    <property type="term" value="F:transmembrane transporter activity"/>
    <property type="evidence" value="ECO:0007669"/>
    <property type="project" value="InterPro"/>
</dbReference>
<evidence type="ECO:0000313" key="10">
    <source>
        <dbReference type="Proteomes" id="UP000654913"/>
    </source>
</evidence>
<dbReference type="InterPro" id="IPR036259">
    <property type="entry name" value="MFS_trans_sf"/>
</dbReference>
<dbReference type="PANTHER" id="PTHR43791:SF39">
    <property type="entry name" value="TRANSPORTER LIZ1_SEO1, PUTATIVE (AFU_ORTHOLOGUE AFUA_3G00980)-RELATED"/>
    <property type="match status" value="1"/>
</dbReference>
<dbReference type="RefSeq" id="XP_041556133.1">
    <property type="nucleotide sequence ID" value="XM_041703448.1"/>
</dbReference>
<dbReference type="PROSITE" id="PS50850">
    <property type="entry name" value="MFS"/>
    <property type="match status" value="1"/>
</dbReference>
<keyword evidence="5 7" id="KW-0472">Membrane</keyword>
<keyword evidence="10" id="KW-1185">Reference proteome</keyword>
<dbReference type="SUPFAM" id="SSF103473">
    <property type="entry name" value="MFS general substrate transporter"/>
    <property type="match status" value="1"/>
</dbReference>
<feature type="transmembrane region" description="Helical" evidence="7">
    <location>
        <begin position="123"/>
        <end position="143"/>
    </location>
</feature>
<dbReference type="EMBL" id="AP024446">
    <property type="protein sequence ID" value="BCS23939.1"/>
    <property type="molecule type" value="Genomic_DNA"/>
</dbReference>
<feature type="transmembrane region" description="Helical" evidence="7">
    <location>
        <begin position="422"/>
        <end position="438"/>
    </location>
</feature>
<proteinExistence type="inferred from homology"/>
<protein>
    <recommendedName>
        <fullName evidence="8">Major facilitator superfamily (MFS) profile domain-containing protein</fullName>
    </recommendedName>
</protein>
<evidence type="ECO:0000256" key="7">
    <source>
        <dbReference type="SAM" id="Phobius"/>
    </source>
</evidence>
<dbReference type="KEGG" id="apuu:APUU_40383S"/>
<dbReference type="GO" id="GO:0016020">
    <property type="term" value="C:membrane"/>
    <property type="evidence" value="ECO:0007669"/>
    <property type="project" value="UniProtKB-SubCell"/>
</dbReference>
<sequence length="490" mass="56270">MPDTEQRSAIVECTPDSFKNDALPREPSSSARRWWHWHEPGTTKEEKWLIFKLDFFILLYSCLTFFIKYLDQTNVTNAYVSGMKEDLNMKGNELNWCTTYFNIGIMIGGPFITMALTVVKPGYLLPGSTIVWSFFVLFMYKVQDAKTLYVLRFFAGLFESGAMPGAFYMIGSWYRVSEISRRSALYWFASIGGGMFSGYIQSGLHSNMNGRLGLTSWRWVFIFDFIIGIPIAIFGLLCCPDEPQRNRPWWMTEREQTLCIQRIAEENRDATKQEWNLKTLKRILTSWQLYGFCIAWGVMECTCGVNLQRWMTLYLKSLTTPDGRPLYSIEKINDLPTVIGCVELIWLLLSSSLADFLQLRAPIIAVLALIQLFGYIVFYLWPGQNSAFMMAVYYITSAYGAIYPLISAWLNSSCGGDRELRALTTSLMISIGYAVETVSQQFMFPTSDAPRFGRTRGYAFGIGWVVAMVVWCGLVVPLVERRFRKLRPEY</sequence>
<feature type="transmembrane region" description="Helical" evidence="7">
    <location>
        <begin position="49"/>
        <end position="70"/>
    </location>
</feature>
<dbReference type="FunFam" id="1.20.1250.20:FF:000065">
    <property type="entry name" value="Putative MFS pantothenate transporter"/>
    <property type="match status" value="1"/>
</dbReference>
<feature type="transmembrane region" description="Helical" evidence="7">
    <location>
        <begin position="99"/>
        <end position="116"/>
    </location>
</feature>
<evidence type="ECO:0000256" key="3">
    <source>
        <dbReference type="ARBA" id="ARBA00022692"/>
    </source>
</evidence>
<feature type="transmembrane region" description="Helical" evidence="7">
    <location>
        <begin position="335"/>
        <end position="354"/>
    </location>
</feature>
<feature type="transmembrane region" description="Helical" evidence="7">
    <location>
        <begin position="458"/>
        <end position="479"/>
    </location>
</feature>
<evidence type="ECO:0000259" key="8">
    <source>
        <dbReference type="PROSITE" id="PS50850"/>
    </source>
</evidence>
<feature type="domain" description="Major facilitator superfamily (MFS) profile" evidence="8">
    <location>
        <begin position="57"/>
        <end position="485"/>
    </location>
</feature>
<dbReference type="PANTHER" id="PTHR43791">
    <property type="entry name" value="PERMEASE-RELATED"/>
    <property type="match status" value="1"/>
</dbReference>
<feature type="transmembrane region" description="Helical" evidence="7">
    <location>
        <begin position="183"/>
        <end position="200"/>
    </location>
</feature>
<evidence type="ECO:0000256" key="5">
    <source>
        <dbReference type="ARBA" id="ARBA00023136"/>
    </source>
</evidence>
<dbReference type="Gene3D" id="1.20.1250.20">
    <property type="entry name" value="MFS general substrate transporter like domains"/>
    <property type="match status" value="1"/>
</dbReference>
<comment type="subcellular location">
    <subcellularLocation>
        <location evidence="1">Membrane</location>
        <topology evidence="1">Multi-pass membrane protein</topology>
    </subcellularLocation>
</comment>
<feature type="transmembrane region" description="Helical" evidence="7">
    <location>
        <begin position="149"/>
        <end position="171"/>
    </location>
</feature>
<dbReference type="Pfam" id="PF07690">
    <property type="entry name" value="MFS_1"/>
    <property type="match status" value="1"/>
</dbReference>
<evidence type="ECO:0000256" key="2">
    <source>
        <dbReference type="ARBA" id="ARBA00022448"/>
    </source>
</evidence>
<comment type="similarity">
    <text evidence="6">Belongs to the major facilitator superfamily. Allantoate permease family.</text>
</comment>